<protein>
    <recommendedName>
        <fullName evidence="3">Protein dpnD</fullName>
    </recommendedName>
</protein>
<dbReference type="Proteomes" id="UP000783588">
    <property type="component" value="Unassembled WGS sequence"/>
</dbReference>
<organism evidence="1 2">
    <name type="scientific">Butyricicoccus intestinisimiae</name>
    <dbReference type="NCBI Taxonomy" id="2841509"/>
    <lineage>
        <taxon>Bacteria</taxon>
        <taxon>Bacillati</taxon>
        <taxon>Bacillota</taxon>
        <taxon>Clostridia</taxon>
        <taxon>Eubacteriales</taxon>
        <taxon>Butyricicoccaceae</taxon>
        <taxon>Butyricicoccus</taxon>
    </lineage>
</organism>
<reference evidence="1 2" key="1">
    <citation type="submission" date="2021-06" db="EMBL/GenBank/DDBJ databases">
        <authorList>
            <person name="Sun Q."/>
            <person name="Li D."/>
        </authorList>
    </citation>
    <scope>NUCLEOTIDE SEQUENCE [LARGE SCALE GENOMIC DNA]</scope>
    <source>
        <strain evidence="1 2">MSJd-7</strain>
    </source>
</reference>
<evidence type="ECO:0000313" key="1">
    <source>
        <dbReference type="EMBL" id="MBU5491334.1"/>
    </source>
</evidence>
<name>A0ABS6EWY3_9FIRM</name>
<evidence type="ECO:0008006" key="3">
    <source>
        <dbReference type="Google" id="ProtNLM"/>
    </source>
</evidence>
<sequence length="60" mass="7216">MRAKIRINGIFERVESLDDALDIVERECGYDLREYIEDNMIDRKLAGYDSVSYEQCRYFE</sequence>
<dbReference type="RefSeq" id="WP_216471046.1">
    <property type="nucleotide sequence ID" value="NZ_JAHLQI010000007.1"/>
</dbReference>
<comment type="caution">
    <text evidence="1">The sequence shown here is derived from an EMBL/GenBank/DDBJ whole genome shotgun (WGS) entry which is preliminary data.</text>
</comment>
<proteinExistence type="predicted"/>
<accession>A0ABS6EWY3</accession>
<dbReference type="EMBL" id="JAHLQI010000007">
    <property type="protein sequence ID" value="MBU5491334.1"/>
    <property type="molecule type" value="Genomic_DNA"/>
</dbReference>
<gene>
    <name evidence="1" type="ORF">KQI75_12015</name>
</gene>
<evidence type="ECO:0000313" key="2">
    <source>
        <dbReference type="Proteomes" id="UP000783588"/>
    </source>
</evidence>
<keyword evidence="2" id="KW-1185">Reference proteome</keyword>